<dbReference type="GO" id="GO:0070009">
    <property type="term" value="F:serine-type aminopeptidase activity"/>
    <property type="evidence" value="ECO:0007669"/>
    <property type="project" value="UniProtKB-UniRule"/>
</dbReference>
<dbReference type="GO" id="GO:0043171">
    <property type="term" value="P:peptide catabolic process"/>
    <property type="evidence" value="ECO:0007669"/>
    <property type="project" value="UniProtKB-UniRule"/>
</dbReference>
<dbReference type="InterPro" id="IPR009003">
    <property type="entry name" value="Peptidase_S1_PA"/>
</dbReference>
<organism evidence="7 8">
    <name type="scientific">SAR86 cluster bacterium</name>
    <dbReference type="NCBI Taxonomy" id="2030880"/>
    <lineage>
        <taxon>Bacteria</taxon>
        <taxon>Pseudomonadati</taxon>
        <taxon>Pseudomonadota</taxon>
        <taxon>Gammaproteobacteria</taxon>
        <taxon>SAR86 cluster</taxon>
    </lineage>
</organism>
<evidence type="ECO:0000256" key="4">
    <source>
        <dbReference type="ARBA" id="ARBA00022729"/>
    </source>
</evidence>
<evidence type="ECO:0000256" key="2">
    <source>
        <dbReference type="ARBA" id="ARBA00022438"/>
    </source>
</evidence>
<comment type="similarity">
    <text evidence="1 6">Belongs to the peptidase S46 family.</text>
</comment>
<dbReference type="GO" id="GO:0006508">
    <property type="term" value="P:proteolysis"/>
    <property type="evidence" value="ECO:0007669"/>
    <property type="project" value="UniProtKB-KW"/>
</dbReference>
<dbReference type="AlphaFoldDB" id="A0A520MD09"/>
<dbReference type="SUPFAM" id="SSF50494">
    <property type="entry name" value="Trypsin-like serine proteases"/>
    <property type="match status" value="1"/>
</dbReference>
<dbReference type="Proteomes" id="UP000318359">
    <property type="component" value="Unassembled WGS sequence"/>
</dbReference>
<evidence type="ECO:0000313" key="8">
    <source>
        <dbReference type="Proteomes" id="UP000318359"/>
    </source>
</evidence>
<dbReference type="InterPro" id="IPR019500">
    <property type="entry name" value="Pep_S46"/>
</dbReference>
<protein>
    <recommendedName>
        <fullName evidence="6">Dipeptidyl-peptidase</fullName>
        <ecNumber evidence="6">3.4.14.-</ecNumber>
    </recommendedName>
</protein>
<dbReference type="EC" id="3.4.14.-" evidence="6"/>
<keyword evidence="6" id="KW-0720">Serine protease</keyword>
<keyword evidence="5 6" id="KW-0378">Hydrolase</keyword>
<dbReference type="EMBL" id="SHBM01000001">
    <property type="protein sequence ID" value="RZO19098.1"/>
    <property type="molecule type" value="Genomic_DNA"/>
</dbReference>
<feature type="signal peptide" evidence="6">
    <location>
        <begin position="1"/>
        <end position="19"/>
    </location>
</feature>
<dbReference type="GO" id="GO:0008239">
    <property type="term" value="F:dipeptidyl-peptidase activity"/>
    <property type="evidence" value="ECO:0007669"/>
    <property type="project" value="UniProtKB-UniRule"/>
</dbReference>
<keyword evidence="2 6" id="KW-0031">Aminopeptidase</keyword>
<keyword evidence="4 6" id="KW-0732">Signal</keyword>
<dbReference type="PANTHER" id="PTHR38469:SF1">
    <property type="entry name" value="PERIPLASMIC PEPTIDASE SUBFAMILY S1B"/>
    <property type="match status" value="1"/>
</dbReference>
<evidence type="ECO:0000256" key="3">
    <source>
        <dbReference type="ARBA" id="ARBA00022670"/>
    </source>
</evidence>
<dbReference type="Pfam" id="PF10459">
    <property type="entry name" value="Peptidase_S46"/>
    <property type="match status" value="1"/>
</dbReference>
<keyword evidence="3 6" id="KW-0645">Protease</keyword>
<reference evidence="7 8" key="1">
    <citation type="submission" date="2019-02" db="EMBL/GenBank/DDBJ databases">
        <title>Prokaryotic population dynamics and viral predation in marine succession experiment using metagenomics: the confinement effect.</title>
        <authorList>
            <person name="Haro-Moreno J.M."/>
            <person name="Rodriguez-Valera F."/>
            <person name="Lopez-Perez M."/>
        </authorList>
    </citation>
    <scope>NUCLEOTIDE SEQUENCE [LARGE SCALE GENOMIC DNA]</scope>
    <source>
        <strain evidence="7">MED-G167</strain>
    </source>
</reference>
<proteinExistence type="inferred from homology"/>
<evidence type="ECO:0000256" key="5">
    <source>
        <dbReference type="ARBA" id="ARBA00022801"/>
    </source>
</evidence>
<accession>A0A520MD09</accession>
<evidence type="ECO:0000313" key="7">
    <source>
        <dbReference type="EMBL" id="RZO19098.1"/>
    </source>
</evidence>
<evidence type="ECO:0000256" key="1">
    <source>
        <dbReference type="ARBA" id="ARBA00010491"/>
    </source>
</evidence>
<dbReference type="PANTHER" id="PTHR38469">
    <property type="entry name" value="PERIPLASMIC PEPTIDASE SUBFAMILY S1B"/>
    <property type="match status" value="1"/>
</dbReference>
<comment type="caution">
    <text evidence="7">The sequence shown here is derived from an EMBL/GenBank/DDBJ whole genome shotgun (WGS) entry which is preliminary data.</text>
</comment>
<feature type="chain" id="PRO_5023036422" description="Dipeptidyl-peptidase" evidence="6">
    <location>
        <begin position="20"/>
        <end position="715"/>
    </location>
</feature>
<name>A0A520MD09_9GAMM</name>
<sequence>MIRLTLFIVLLLPSIQLNADEGMWEPHQLPNIEKDIRAAGFRGNIRKFSNLFEHPLNAIVSLGGCSAAFISDSGLIATNYHCVEGSYLQFNTRRMEKDLFKTGFIARSIEEEAPSAPGARVYITQESTDVTSKVLKGTSKSSSENERYQMIQNNRKNLIKSCETSQEYQCEVRSFYSGETYQLIKKMIIKDVRLVYAPPQSIGEFGGEIDNWMYPRHTGDFALLRAYVSPQNESKEYSEDNVPYKSKSFLKISKRGVQENDFVMVAGYPGRTNRLITYPEIRFDVQFGFDSYVEYLKSGIDLMRDLTKDDQAKALKYRGSISGYENYYKKISGQIEGAKNFNLLKQERQNWNKFLEFIETEGTDAEQNALDKLLEITNEINSESLNNMYYGGSTLLSTASTIYRYAYEKTKPNNEREPGYQERDHERIVNRLRGLDYRFDADVDKGIFLYRLNRYRDVESKVRRQAFSKALKLDSAYEETLAKVNNMYSYQSDILDTQKRIALLDLTLEDLNNSSDPFFTLVREMFDENMAREKKNKARSSLQQKNKSIFIKSLRKFYKSQGKDIYADANGTLRVTFGNVMGVELKDGVYYKPFTTLEGIAQKNTGVSPFEVDTKQLKLISDKEYGSYSFSDIGSVPVNYISNLDITNGNSGSSTINTRGEFVGLAFDGMLETIISDYKFIPQTRTIHVDSRYLLWALEVYEKDTRLIDEMMIVR</sequence>
<gene>
    <name evidence="7" type="ORF">EVB00_00050</name>
</gene>
<evidence type="ECO:0000256" key="6">
    <source>
        <dbReference type="RuleBase" id="RU366067"/>
    </source>
</evidence>
<comment type="function">
    <text evidence="6">Catalyzes the removal of dipeptides from the N-terminus of oligopeptides.</text>
</comment>